<keyword evidence="3" id="KW-1185">Reference proteome</keyword>
<dbReference type="Gene3D" id="1.10.405.20">
    <property type="match status" value="1"/>
</dbReference>
<dbReference type="eggNOG" id="ENOG502QSMW">
    <property type="taxonomic scope" value="Eukaryota"/>
</dbReference>
<dbReference type="RefSeq" id="XP_005792764.1">
    <property type="nucleotide sequence ID" value="XM_005792707.1"/>
</dbReference>
<reference evidence="2" key="2">
    <citation type="submission" date="2024-10" db="UniProtKB">
        <authorList>
            <consortium name="EnsemblProtists"/>
        </authorList>
    </citation>
    <scope>IDENTIFICATION</scope>
</reference>
<dbReference type="Proteomes" id="UP000013827">
    <property type="component" value="Unassembled WGS sequence"/>
</dbReference>
<dbReference type="InterPro" id="IPR029063">
    <property type="entry name" value="SAM-dependent_MTases_sf"/>
</dbReference>
<dbReference type="Gene3D" id="3.50.50.60">
    <property type="entry name" value="FAD/NAD(P)-binding domain"/>
    <property type="match status" value="1"/>
</dbReference>
<dbReference type="Gene3D" id="3.30.70.1990">
    <property type="match status" value="1"/>
</dbReference>
<sequence length="960" mass="103529">MSVLGETNAADGEETVAVIGSGISGLASAWLLARQGKRVTLFESEETLGGHALTVETKIAGPIDLGFQVCNLTNYPHLFGFFDQLGIDTVESDMSFALSTPTSEWGSRGLGAIFATPGSATSPAHWRMLRDVLAFGRQAPEVLRSPEAWEGVTLGKYLARRRYSSEFVQRYVVPMTAAVWSCSDAQALEFPVVPLIRFWSNHHLLSILERPVWRVVEGRSRAYVAAAAAAIKDVRTGSRVEEVRRVAAGEGGGVAVRVAGEARECRFDAVVLATHSDVSLSLLGDGASAAERAVLGAIRYSSNEVYVHTDASLMPRARATWASWNCIKTERPDEATAAVCVSYWVNLLQNLPAGTPDLFVTLNPPSPPDAAKTVRRVQLAHPLFDGAAVAAQARVGGLQGSGGVYFCGAWCGYGFHEDGIASAVRAVEALCGGGPVVPWEPFSCDAKVGLVPRACLSLFLRFGDAMLSRGGAIRLILPTGADCWLGDRAAPAEQTAVVRVRRASLFQKVVCKSDIGLGEAYMDGDYAGDVFKLLLLLSRSNSGSPSQLRQATAGALGWAGGALHSLFERLERDAHYANSNTEEGSARNISYHYDAGNDFYKLILDETMLYSSAVFTAERAAALAALDAAGKEASLEEAQYEKIDAMIRAAQLRPGEHVLEIGCGWGACGVRMAQVAGVRVTGITISREQLAEARKRAREANVEHLVTFEFCDYRNVRGQFDKVVSIEMIEAVGHEHLPTFFAAVSRALKPGGLAAIQVITMPDERYEAYCNSHSDFIRTHIFPGGHLPSMGAMTAISSRLGLELHGAADVGDDYAITLRLWRERLTARARQIEALGYPRRFIRMYEFYFAYCEAGFANQLIHDYQLTFRKSPLPRPLPPPTDAAPTPVDPLTATLLLVWGGLTAALVASKPHMAIVPAALVAERTAVTWAALLSLSVMVMHDSTVLLSEGLTAGNHRKSS</sequence>
<dbReference type="AlphaFoldDB" id="A0A0D3KX50"/>
<dbReference type="OMA" id="RSHCYVK"/>
<evidence type="ECO:0000259" key="1">
    <source>
        <dbReference type="Pfam" id="PF01593"/>
    </source>
</evidence>
<dbReference type="CDD" id="cd02440">
    <property type="entry name" value="AdoMet_MTases"/>
    <property type="match status" value="1"/>
</dbReference>
<dbReference type="KEGG" id="ehx:EMIHUDRAFT_454253"/>
<reference evidence="3" key="1">
    <citation type="journal article" date="2013" name="Nature">
        <title>Pan genome of the phytoplankton Emiliania underpins its global distribution.</title>
        <authorList>
            <person name="Read B.A."/>
            <person name="Kegel J."/>
            <person name="Klute M.J."/>
            <person name="Kuo A."/>
            <person name="Lefebvre S.C."/>
            <person name="Maumus F."/>
            <person name="Mayer C."/>
            <person name="Miller J."/>
            <person name="Monier A."/>
            <person name="Salamov A."/>
            <person name="Young J."/>
            <person name="Aguilar M."/>
            <person name="Claverie J.M."/>
            <person name="Frickenhaus S."/>
            <person name="Gonzalez K."/>
            <person name="Herman E.K."/>
            <person name="Lin Y.C."/>
            <person name="Napier J."/>
            <person name="Ogata H."/>
            <person name="Sarno A.F."/>
            <person name="Shmutz J."/>
            <person name="Schroeder D."/>
            <person name="de Vargas C."/>
            <person name="Verret F."/>
            <person name="von Dassow P."/>
            <person name="Valentin K."/>
            <person name="Van de Peer Y."/>
            <person name="Wheeler G."/>
            <person name="Dacks J.B."/>
            <person name="Delwiche C.F."/>
            <person name="Dyhrman S.T."/>
            <person name="Glockner G."/>
            <person name="John U."/>
            <person name="Richards T."/>
            <person name="Worden A.Z."/>
            <person name="Zhang X."/>
            <person name="Grigoriev I.V."/>
            <person name="Allen A.E."/>
            <person name="Bidle K."/>
            <person name="Borodovsky M."/>
            <person name="Bowler C."/>
            <person name="Brownlee C."/>
            <person name="Cock J.M."/>
            <person name="Elias M."/>
            <person name="Gladyshev V.N."/>
            <person name="Groth M."/>
            <person name="Guda C."/>
            <person name="Hadaegh A."/>
            <person name="Iglesias-Rodriguez M.D."/>
            <person name="Jenkins J."/>
            <person name="Jones B.M."/>
            <person name="Lawson T."/>
            <person name="Leese F."/>
            <person name="Lindquist E."/>
            <person name="Lobanov A."/>
            <person name="Lomsadze A."/>
            <person name="Malik S.B."/>
            <person name="Marsh M.E."/>
            <person name="Mackinder L."/>
            <person name="Mock T."/>
            <person name="Mueller-Roeber B."/>
            <person name="Pagarete A."/>
            <person name="Parker M."/>
            <person name="Probert I."/>
            <person name="Quesneville H."/>
            <person name="Raines C."/>
            <person name="Rensing S.A."/>
            <person name="Riano-Pachon D.M."/>
            <person name="Richier S."/>
            <person name="Rokitta S."/>
            <person name="Shiraiwa Y."/>
            <person name="Soanes D.M."/>
            <person name="van der Giezen M."/>
            <person name="Wahlund T.M."/>
            <person name="Williams B."/>
            <person name="Wilson W."/>
            <person name="Wolfe G."/>
            <person name="Wurch L.L."/>
        </authorList>
    </citation>
    <scope>NUCLEOTIDE SEQUENCE</scope>
</reference>
<dbReference type="InterPro" id="IPR050723">
    <property type="entry name" value="CFA/CMAS"/>
</dbReference>
<dbReference type="Pfam" id="PF02353">
    <property type="entry name" value="CMAS"/>
    <property type="match status" value="1"/>
</dbReference>
<dbReference type="Gene3D" id="3.40.50.150">
    <property type="entry name" value="Vaccinia Virus protein VP39"/>
    <property type="match status" value="1"/>
</dbReference>
<dbReference type="HOGENOM" id="CLU_008662_2_0_1"/>
<dbReference type="SUPFAM" id="SSF51905">
    <property type="entry name" value="FAD/NAD(P)-binding domain"/>
    <property type="match status" value="1"/>
</dbReference>
<protein>
    <recommendedName>
        <fullName evidence="1">Amine oxidase domain-containing protein</fullName>
    </recommendedName>
</protein>
<dbReference type="SUPFAM" id="SSF53335">
    <property type="entry name" value="S-adenosyl-L-methionine-dependent methyltransferases"/>
    <property type="match status" value="1"/>
</dbReference>
<organism evidence="2 3">
    <name type="scientific">Emiliania huxleyi (strain CCMP1516)</name>
    <dbReference type="NCBI Taxonomy" id="280463"/>
    <lineage>
        <taxon>Eukaryota</taxon>
        <taxon>Haptista</taxon>
        <taxon>Haptophyta</taxon>
        <taxon>Prymnesiophyceae</taxon>
        <taxon>Isochrysidales</taxon>
        <taxon>Noelaerhabdaceae</taxon>
        <taxon>Emiliania</taxon>
    </lineage>
</organism>
<dbReference type="InterPro" id="IPR002937">
    <property type="entry name" value="Amino_oxidase"/>
</dbReference>
<dbReference type="Pfam" id="PF01593">
    <property type="entry name" value="Amino_oxidase"/>
    <property type="match status" value="1"/>
</dbReference>
<dbReference type="PaxDb" id="2903-EOD40335"/>
<dbReference type="PANTHER" id="PTHR43667:SF2">
    <property type="entry name" value="FATTY ACID C-METHYL TRANSFERASE"/>
    <property type="match status" value="1"/>
</dbReference>
<dbReference type="STRING" id="2903.R1FMR0"/>
<dbReference type="GO" id="GO:0016491">
    <property type="term" value="F:oxidoreductase activity"/>
    <property type="evidence" value="ECO:0007669"/>
    <property type="project" value="InterPro"/>
</dbReference>
<name>A0A0D3KX50_EMIH1</name>
<dbReference type="PANTHER" id="PTHR43667">
    <property type="entry name" value="CYCLOPROPANE-FATTY-ACYL-PHOSPHOLIPID SYNTHASE"/>
    <property type="match status" value="1"/>
</dbReference>
<dbReference type="InterPro" id="IPR036188">
    <property type="entry name" value="FAD/NAD-bd_sf"/>
</dbReference>
<evidence type="ECO:0000313" key="2">
    <source>
        <dbReference type="EnsemblProtists" id="EOD40335"/>
    </source>
</evidence>
<dbReference type="GeneID" id="17285606"/>
<proteinExistence type="predicted"/>
<dbReference type="EnsemblProtists" id="EOD40335">
    <property type="protein sequence ID" value="EOD40335"/>
    <property type="gene ID" value="EMIHUDRAFT_454253"/>
</dbReference>
<accession>A0A0D3KX50</accession>
<evidence type="ECO:0000313" key="3">
    <source>
        <dbReference type="Proteomes" id="UP000013827"/>
    </source>
</evidence>
<feature type="domain" description="Amine oxidase" evidence="1">
    <location>
        <begin position="23"/>
        <end position="310"/>
    </location>
</feature>